<name>A0A2H0WUI4_9BACT</name>
<dbReference type="EMBL" id="PEZF01000152">
    <property type="protein sequence ID" value="PIS16324.1"/>
    <property type="molecule type" value="Genomic_DNA"/>
</dbReference>
<organism evidence="1 2">
    <name type="scientific">Candidatus Portnoybacteria bacterium CG09_land_8_20_14_0_10_44_13</name>
    <dbReference type="NCBI Taxonomy" id="1974811"/>
    <lineage>
        <taxon>Bacteria</taxon>
        <taxon>Candidatus Portnoyibacteriota</taxon>
    </lineage>
</organism>
<evidence type="ECO:0000313" key="1">
    <source>
        <dbReference type="EMBL" id="PIS16324.1"/>
    </source>
</evidence>
<dbReference type="Proteomes" id="UP000229080">
    <property type="component" value="Unassembled WGS sequence"/>
</dbReference>
<protein>
    <submittedName>
        <fullName evidence="1">Uncharacterized protein</fullName>
    </submittedName>
</protein>
<proteinExistence type="predicted"/>
<evidence type="ECO:0000313" key="2">
    <source>
        <dbReference type="Proteomes" id="UP000229080"/>
    </source>
</evidence>
<comment type="caution">
    <text evidence="1">The sequence shown here is derived from an EMBL/GenBank/DDBJ whole genome shotgun (WGS) entry which is preliminary data.</text>
</comment>
<dbReference type="AlphaFoldDB" id="A0A2H0WUI4"/>
<accession>A0A2H0WUI4</accession>
<reference evidence="2" key="1">
    <citation type="submission" date="2017-09" db="EMBL/GenBank/DDBJ databases">
        <title>Depth-based differentiation of microbial function through sediment-hosted aquifers and enrichment of novel symbionts in the deep terrestrial subsurface.</title>
        <authorList>
            <person name="Probst A.J."/>
            <person name="Ladd B."/>
            <person name="Jarett J.K."/>
            <person name="Geller-Mcgrath D.E."/>
            <person name="Sieber C.M.K."/>
            <person name="Emerson J.B."/>
            <person name="Anantharaman K."/>
            <person name="Thomas B.C."/>
            <person name="Malmstrom R."/>
            <person name="Stieglmeier M."/>
            <person name="Klingl A."/>
            <person name="Woyke T."/>
            <person name="Ryan C.M."/>
            <person name="Banfield J.F."/>
        </authorList>
    </citation>
    <scope>NUCLEOTIDE SEQUENCE [LARGE SCALE GENOMIC DNA]</scope>
</reference>
<sequence>MSTEREEEIEQSFKIAFERLPENEQKAISLELQALGVEIGTLDEQNDGIAIIRQSEMVNRVREVMDRSGVVASAKEGGVDRTKEAIAELAGEAIAYLGEYEEFAQSVKNKSEDIKQNAEYLVAIASGIRQELERLQLTNVASVQSRGELKKERSARLPMITSVSMLGNKLDPVIDLEGVIGFSTLNKLAKEFSRAKHYLEEAVLRSEPEE</sequence>
<gene>
    <name evidence="1" type="ORF">COT61_04445</name>
</gene>